<dbReference type="AlphaFoldDB" id="A0AAU8ZNU2"/>
<accession>A0AAU8ZNU2</accession>
<evidence type="ECO:0000313" key="1">
    <source>
        <dbReference type="EMBL" id="AWC94436.1"/>
    </source>
</evidence>
<gene>
    <name evidence="1" type="ORF">AM380_12645</name>
</gene>
<dbReference type="Proteomes" id="UP000244682">
    <property type="component" value="Chromosome"/>
</dbReference>
<reference evidence="1 2" key="1">
    <citation type="submission" date="2018-04" db="EMBL/GenBank/DDBJ databases">
        <title>Whole genome sequencing of Morganella morganii AR_0133.</title>
        <authorList>
            <person name="Conlan S."/>
            <person name="Thomas P.J."/>
            <person name="Mullikin J."/>
            <person name="Frank K.M."/>
            <person name="Segre J.A."/>
        </authorList>
    </citation>
    <scope>NUCLEOTIDE SEQUENCE [LARGE SCALE GENOMIC DNA]</scope>
    <source>
        <strain evidence="1 2">AR_0133</strain>
    </source>
</reference>
<sequence>MNPTEFIRKNIISELEKLGYQGGVLDFAADQGLDHYRRCSQATRRGGMFDDCLRVAKLWAEKYGQKPSAGTKKKAKASRQVSMF</sequence>
<organism evidence="1 2">
    <name type="scientific">Morganella morganii</name>
    <name type="common">Proteus morganii</name>
    <dbReference type="NCBI Taxonomy" id="582"/>
    <lineage>
        <taxon>Bacteria</taxon>
        <taxon>Pseudomonadati</taxon>
        <taxon>Pseudomonadota</taxon>
        <taxon>Gammaproteobacteria</taxon>
        <taxon>Enterobacterales</taxon>
        <taxon>Morganellaceae</taxon>
        <taxon>Morganella</taxon>
    </lineage>
</organism>
<name>A0AAU8ZNU2_MORMO</name>
<proteinExistence type="predicted"/>
<evidence type="ECO:0000313" key="2">
    <source>
        <dbReference type="Proteomes" id="UP000244682"/>
    </source>
</evidence>
<dbReference type="RefSeq" id="WP_036412774.1">
    <property type="nucleotide sequence ID" value="NZ_NXKH01000042.1"/>
</dbReference>
<dbReference type="EMBL" id="CP028956">
    <property type="protein sequence ID" value="AWC94436.1"/>
    <property type="molecule type" value="Genomic_DNA"/>
</dbReference>
<protein>
    <submittedName>
        <fullName evidence="1">Uncharacterized protein</fullName>
    </submittedName>
</protein>